<dbReference type="EMBL" id="LPJR01000027">
    <property type="protein sequence ID" value="KWF30445.1"/>
    <property type="molecule type" value="Genomic_DNA"/>
</dbReference>
<gene>
    <name evidence="6" type="ORF">WT56_13510</name>
</gene>
<feature type="domain" description="SsuA/THI5-like" evidence="5">
    <location>
        <begin position="55"/>
        <end position="268"/>
    </location>
</feature>
<comment type="similarity">
    <text evidence="2">Belongs to the bacterial solute-binding protein SsuA/TauA family.</text>
</comment>
<evidence type="ECO:0000313" key="6">
    <source>
        <dbReference type="EMBL" id="KWF30445.1"/>
    </source>
</evidence>
<comment type="caution">
    <text evidence="6">The sequence shown here is derived from an EMBL/GenBank/DDBJ whole genome shotgun (WGS) entry which is preliminary data.</text>
</comment>
<reference evidence="6 7" key="1">
    <citation type="submission" date="2015-11" db="EMBL/GenBank/DDBJ databases">
        <title>Expanding the genomic diversity of Burkholderia species for the development of highly accurate diagnostics.</title>
        <authorList>
            <person name="Sahl J."/>
            <person name="Keim P."/>
            <person name="Wagner D."/>
        </authorList>
    </citation>
    <scope>NUCLEOTIDE SEQUENCE [LARGE SCALE GENOMIC DNA]</scope>
    <source>
        <strain evidence="6 7">MSMB368WGS</strain>
    </source>
</reference>
<dbReference type="PANTHER" id="PTHR30024:SF47">
    <property type="entry name" value="TAURINE-BINDING PERIPLASMIC PROTEIN"/>
    <property type="match status" value="1"/>
</dbReference>
<dbReference type="GO" id="GO:0042597">
    <property type="term" value="C:periplasmic space"/>
    <property type="evidence" value="ECO:0007669"/>
    <property type="project" value="UniProtKB-SubCell"/>
</dbReference>
<sequence length="347" mass="37257">MKKYAIAFVAACMASGLAAAAESVAPATAAAGVTDTSPQRIVLLVDEIKQIRNFPVVLAERLGYLNDGKTVVTVMNTRDDVPSIDLLKGGQVDAVMAYYHHNVVNQSHGIDTEAVVTLGVTPGVKVYVANQVRDKYRSVTDLKGARIISGGAGSSKTTIANALVMAGGYGIGDYTRLPTKYAKNVDTLRSGGADLVVAPTPEGDLYESQDAGTVFADLTTPQGTKTALGTLFPSSTVYMMSARVQAHPEIAQHLANAFVRTLRYINTHTPEQIMAVMPQEIVGKDRTAYLKVLKEEIPMFANDGRMSEEGATKEWRVLTAANPSYQEVKVDQTYTNAFVNNALKTLH</sequence>
<dbReference type="SUPFAM" id="SSF53850">
    <property type="entry name" value="Periplasmic binding protein-like II"/>
    <property type="match status" value="1"/>
</dbReference>
<dbReference type="InterPro" id="IPR015168">
    <property type="entry name" value="SsuA/THI5"/>
</dbReference>
<keyword evidence="3 4" id="KW-0732">Signal</keyword>
<evidence type="ECO:0000256" key="2">
    <source>
        <dbReference type="ARBA" id="ARBA00010742"/>
    </source>
</evidence>
<dbReference type="RefSeq" id="WP_060241223.1">
    <property type="nucleotide sequence ID" value="NZ_LPJR01000027.1"/>
</dbReference>
<dbReference type="PANTHER" id="PTHR30024">
    <property type="entry name" value="ALIPHATIC SULFONATES-BINDING PROTEIN-RELATED"/>
    <property type="match status" value="1"/>
</dbReference>
<dbReference type="AlphaFoldDB" id="A0A132EIH1"/>
<name>A0A132EIH1_9BURK</name>
<evidence type="ECO:0000259" key="5">
    <source>
        <dbReference type="Pfam" id="PF09084"/>
    </source>
</evidence>
<comment type="subcellular location">
    <subcellularLocation>
        <location evidence="1">Periplasm</location>
    </subcellularLocation>
</comment>
<dbReference type="OrthoDB" id="9063339at2"/>
<dbReference type="Gene3D" id="3.40.190.10">
    <property type="entry name" value="Periplasmic binding protein-like II"/>
    <property type="match status" value="2"/>
</dbReference>
<evidence type="ECO:0000256" key="1">
    <source>
        <dbReference type="ARBA" id="ARBA00004418"/>
    </source>
</evidence>
<protein>
    <submittedName>
        <fullName evidence="6">Nitrate ABC transporter substrate-binding protein</fullName>
    </submittedName>
</protein>
<dbReference type="GO" id="GO:0042918">
    <property type="term" value="P:alkanesulfonate transmembrane transport"/>
    <property type="evidence" value="ECO:0007669"/>
    <property type="project" value="TreeGrafter"/>
</dbReference>
<feature type="signal peptide" evidence="4">
    <location>
        <begin position="1"/>
        <end position="20"/>
    </location>
</feature>
<dbReference type="Proteomes" id="UP000062912">
    <property type="component" value="Unassembled WGS sequence"/>
</dbReference>
<dbReference type="Pfam" id="PF09084">
    <property type="entry name" value="NMT1"/>
    <property type="match status" value="1"/>
</dbReference>
<proteinExistence type="inferred from homology"/>
<accession>A0A132EIH1</accession>
<evidence type="ECO:0000256" key="4">
    <source>
        <dbReference type="SAM" id="SignalP"/>
    </source>
</evidence>
<evidence type="ECO:0000256" key="3">
    <source>
        <dbReference type="ARBA" id="ARBA00022729"/>
    </source>
</evidence>
<organism evidence="6 7">
    <name type="scientific">Burkholderia pseudomultivorans</name>
    <dbReference type="NCBI Taxonomy" id="1207504"/>
    <lineage>
        <taxon>Bacteria</taxon>
        <taxon>Pseudomonadati</taxon>
        <taxon>Pseudomonadota</taxon>
        <taxon>Betaproteobacteria</taxon>
        <taxon>Burkholderiales</taxon>
        <taxon>Burkholderiaceae</taxon>
        <taxon>Burkholderia</taxon>
        <taxon>Burkholderia cepacia complex</taxon>
    </lineage>
</organism>
<evidence type="ECO:0000313" key="7">
    <source>
        <dbReference type="Proteomes" id="UP000062912"/>
    </source>
</evidence>
<feature type="chain" id="PRO_5007290830" evidence="4">
    <location>
        <begin position="21"/>
        <end position="347"/>
    </location>
</feature>